<dbReference type="KEGG" id="eaj:Q3M24_00690"/>
<dbReference type="NCBIfam" id="TIGR00730">
    <property type="entry name" value="Rossman fold protein, TIGR00730 family"/>
    <property type="match status" value="1"/>
</dbReference>
<dbReference type="InterPro" id="IPR031100">
    <property type="entry name" value="LOG_fam"/>
</dbReference>
<sequence>MPAKFLQQQARKNTQYWLSGVDSGDTWRMFRILAEFVEGFDTLSSLGCPAVSIFGSARTEEDHQDYQLARTIAAKLSENGYGIITGGGPGIMEAANRGAADVNGVSIGLNIDLPFEQHSNPYVNLPMDFRYFFVRKVMFIKYSMAFICLPGGFGTLDELFESLTLIQTHKIKPFPIILVGSSFWSGLVDWIREQMISNSKIDKADLLLFEVLDDVDEIVAFIRRTVIL</sequence>
<dbReference type="Gene3D" id="3.40.50.450">
    <property type="match status" value="1"/>
</dbReference>
<reference evidence="3" key="1">
    <citation type="journal article" date="2024" name="Syst. Appl. Microbiol.">
        <title>First single-strain enrichments of Electrothrix cable bacteria, description of E. aestuarii sp. nov. and E. rattekaaiensis sp. nov., and proposal of a cable bacteria taxonomy following the rules of the SeqCode.</title>
        <authorList>
            <person name="Plum-Jensen L.E."/>
            <person name="Schramm A."/>
            <person name="Marshall I.P.G."/>
        </authorList>
    </citation>
    <scope>NUCLEOTIDE SEQUENCE</scope>
    <source>
        <strain evidence="3">Rat1</strain>
    </source>
</reference>
<dbReference type="EC" id="3.2.2.n1" evidence="2"/>
<dbReference type="SUPFAM" id="SSF102405">
    <property type="entry name" value="MCP/YpsA-like"/>
    <property type="match status" value="1"/>
</dbReference>
<gene>
    <name evidence="3" type="ORF">Q3M24_00690</name>
</gene>
<organism evidence="3">
    <name type="scientific">Candidatus Electrothrix aestuarii</name>
    <dbReference type="NCBI Taxonomy" id="3062594"/>
    <lineage>
        <taxon>Bacteria</taxon>
        <taxon>Pseudomonadati</taxon>
        <taxon>Thermodesulfobacteriota</taxon>
        <taxon>Desulfobulbia</taxon>
        <taxon>Desulfobulbales</taxon>
        <taxon>Desulfobulbaceae</taxon>
        <taxon>Candidatus Electrothrix</taxon>
    </lineage>
</organism>
<dbReference type="AlphaFoldDB" id="A0AAU8LVS0"/>
<dbReference type="InterPro" id="IPR005269">
    <property type="entry name" value="LOG"/>
</dbReference>
<dbReference type="InterPro" id="IPR052341">
    <property type="entry name" value="LOG_family_nucleotidases"/>
</dbReference>
<dbReference type="PANTHER" id="PTHR43393:SF2">
    <property type="entry name" value="CYTOKININ RIBOSIDE 5'-MONOPHOSPHATE PHOSPHORIBOHYDROLASE"/>
    <property type="match status" value="1"/>
</dbReference>
<comment type="similarity">
    <text evidence="2">Belongs to the LOG family.</text>
</comment>
<evidence type="ECO:0000256" key="2">
    <source>
        <dbReference type="RuleBase" id="RU363015"/>
    </source>
</evidence>
<name>A0AAU8LVS0_9BACT</name>
<comment type="catalytic activity">
    <reaction evidence="1">
        <text>AMP + H2O = D-ribose 5-phosphate + adenine</text>
        <dbReference type="Rhea" id="RHEA:20129"/>
        <dbReference type="ChEBI" id="CHEBI:15377"/>
        <dbReference type="ChEBI" id="CHEBI:16708"/>
        <dbReference type="ChEBI" id="CHEBI:78346"/>
        <dbReference type="ChEBI" id="CHEBI:456215"/>
        <dbReference type="EC" id="3.2.2.4"/>
    </reaction>
</comment>
<proteinExistence type="inferred from homology"/>
<dbReference type="GO" id="GO:0005829">
    <property type="term" value="C:cytosol"/>
    <property type="evidence" value="ECO:0007669"/>
    <property type="project" value="TreeGrafter"/>
</dbReference>
<keyword evidence="2" id="KW-0378">Hydrolase</keyword>
<evidence type="ECO:0000313" key="3">
    <source>
        <dbReference type="EMBL" id="XCN73307.1"/>
    </source>
</evidence>
<accession>A0AAU8LVS0</accession>
<keyword evidence="2" id="KW-0203">Cytokinin biosynthesis</keyword>
<dbReference type="GO" id="GO:0008714">
    <property type="term" value="F:AMP nucleosidase activity"/>
    <property type="evidence" value="ECO:0007669"/>
    <property type="project" value="UniProtKB-EC"/>
</dbReference>
<protein>
    <recommendedName>
        <fullName evidence="2">Cytokinin riboside 5'-monophosphate phosphoribohydrolase</fullName>
        <ecNumber evidence="2">3.2.2.n1</ecNumber>
    </recommendedName>
</protein>
<evidence type="ECO:0000256" key="1">
    <source>
        <dbReference type="ARBA" id="ARBA00000274"/>
    </source>
</evidence>
<dbReference type="GO" id="GO:0009691">
    <property type="term" value="P:cytokinin biosynthetic process"/>
    <property type="evidence" value="ECO:0007669"/>
    <property type="project" value="UniProtKB-UniRule"/>
</dbReference>
<dbReference type="EMBL" id="CP159373">
    <property type="protein sequence ID" value="XCN73307.1"/>
    <property type="molecule type" value="Genomic_DNA"/>
</dbReference>
<dbReference type="FunFam" id="3.40.50.450:FF:000011">
    <property type="entry name" value="TIGR00730 family Rossman fold protein"/>
    <property type="match status" value="1"/>
</dbReference>
<dbReference type="PANTHER" id="PTHR43393">
    <property type="entry name" value="CYTOKININ RIBOSIDE 5'-MONOPHOSPHATE PHOSPHORIBOHYDROLASE"/>
    <property type="match status" value="1"/>
</dbReference>
<dbReference type="Pfam" id="PF03641">
    <property type="entry name" value="Lysine_decarbox"/>
    <property type="match status" value="1"/>
</dbReference>
<reference evidence="3" key="2">
    <citation type="submission" date="2024-06" db="EMBL/GenBank/DDBJ databases">
        <authorList>
            <person name="Plum-Jensen L.E."/>
            <person name="Schramm A."/>
            <person name="Marshall I.P.G."/>
        </authorList>
    </citation>
    <scope>NUCLEOTIDE SEQUENCE</scope>
    <source>
        <strain evidence="3">Rat1</strain>
    </source>
</reference>